<dbReference type="EMBL" id="CP098755">
    <property type="protein sequence ID" value="USG66240.1"/>
    <property type="molecule type" value="Genomic_DNA"/>
</dbReference>
<dbReference type="RefSeq" id="WP_251873352.1">
    <property type="nucleotide sequence ID" value="NZ_CP098755.1"/>
</dbReference>
<keyword evidence="2" id="KW-1185">Reference proteome</keyword>
<gene>
    <name evidence="1" type="ORF">NDK47_02575</name>
</gene>
<dbReference type="Proteomes" id="UP001056500">
    <property type="component" value="Chromosome"/>
</dbReference>
<name>A0ABY4WGE9_9BACL</name>
<evidence type="ECO:0000313" key="2">
    <source>
        <dbReference type="Proteomes" id="UP001056500"/>
    </source>
</evidence>
<organism evidence="1 2">
    <name type="scientific">Brevibacillus ruminantium</name>
    <dbReference type="NCBI Taxonomy" id="2950604"/>
    <lineage>
        <taxon>Bacteria</taxon>
        <taxon>Bacillati</taxon>
        <taxon>Bacillota</taxon>
        <taxon>Bacilli</taxon>
        <taxon>Bacillales</taxon>
        <taxon>Paenibacillaceae</taxon>
        <taxon>Brevibacillus</taxon>
    </lineage>
</organism>
<protein>
    <submittedName>
        <fullName evidence="1">AroM family protein</fullName>
    </submittedName>
</protein>
<accession>A0ABY4WGE9</accession>
<dbReference type="Pfam" id="PF07302">
    <property type="entry name" value="AroM"/>
    <property type="match status" value="1"/>
</dbReference>
<dbReference type="InterPro" id="IPR010843">
    <property type="entry name" value="Uncharacterised_AroM"/>
</dbReference>
<proteinExistence type="predicted"/>
<evidence type="ECO:0000313" key="1">
    <source>
        <dbReference type="EMBL" id="USG66240.1"/>
    </source>
</evidence>
<dbReference type="NCBIfam" id="NF007788">
    <property type="entry name" value="PRK10481.1"/>
    <property type="match status" value="1"/>
</dbReference>
<reference evidence="1" key="1">
    <citation type="submission" date="2022-06" db="EMBL/GenBank/DDBJ databases">
        <title>Genome sequencing of Brevibacillus sp. BB3-R1.</title>
        <authorList>
            <person name="Heo J."/>
            <person name="Lee D."/>
            <person name="Won M."/>
            <person name="Han B.-H."/>
            <person name="Hong S.-B."/>
            <person name="Kwon S.-W."/>
        </authorList>
    </citation>
    <scope>NUCLEOTIDE SEQUENCE</scope>
    <source>
        <strain evidence="1">BB3-R1</strain>
    </source>
</reference>
<sequence>MKKLGTITIGQSPRVDVTPEMLPYLGDVTVVEKGALDGMGPDELAAIAPKPGENVLVSRLRDGSQVTMSKQAVLDLMQMRIDELEQEGVEAILLLCTGHFPPFRCQTLLLEPDRILNHAVRGLLSTGRLGVINPVPEQRGASLEKWERDGLEVFIAAGSPYLPGDQIEQAARSLKQHDVDLIVLDCIGYTEAMKQTVQAVTGKPVILSRTMVARVLGELG</sequence>